<dbReference type="EMBL" id="BJWG01000004">
    <property type="protein sequence ID" value="GEL94663.1"/>
    <property type="molecule type" value="Genomic_DNA"/>
</dbReference>
<reference evidence="2 3" key="1">
    <citation type="submission" date="2019-07" db="EMBL/GenBank/DDBJ databases">
        <title>Whole genome shotgun sequence of Cellulomonas composti NBRC 100758.</title>
        <authorList>
            <person name="Hosoyama A."/>
            <person name="Uohara A."/>
            <person name="Ohji S."/>
            <person name="Ichikawa N."/>
        </authorList>
    </citation>
    <scope>NUCLEOTIDE SEQUENCE [LARGE SCALE GENOMIC DNA]</scope>
    <source>
        <strain evidence="2 3">NBRC 100758</strain>
    </source>
</reference>
<feature type="region of interest" description="Disordered" evidence="1">
    <location>
        <begin position="144"/>
        <end position="180"/>
    </location>
</feature>
<dbReference type="Proteomes" id="UP000321720">
    <property type="component" value="Unassembled WGS sequence"/>
</dbReference>
<feature type="compositionally biased region" description="Basic and acidic residues" evidence="1">
    <location>
        <begin position="144"/>
        <end position="167"/>
    </location>
</feature>
<comment type="caution">
    <text evidence="2">The sequence shown here is derived from an EMBL/GenBank/DDBJ whole genome shotgun (WGS) entry which is preliminary data.</text>
</comment>
<gene>
    <name evidence="2" type="ORF">CCO02nite_13210</name>
</gene>
<sequence>MSTAGRNPAWREAERLAERHARVVLARLDVRVTSEPDDPQLDLVGADFAAIVVHERLPVTRETLERLHHHAGGRTAACYARAGYAKTATLWAEERRIALFGYTDAGHTAAMNTAAHELVTRAQTDSEQRVRTAVEVVTRHAVQMREEAERRDREARAAALREQEDGRRRSRARRRQREHDEAALSRSMVLLLEAQLRPGALDVAIQRLALSPVVETVADTAPRLSLSERAHAIDIVRWLFDEAAGVLEATTPRSEQETPHYRAARLMIQRAHVALDAADGQDVAGHVSPDEVAEQLTYVDRCWRGLLGELVKSVTPPVHEIPRPRVSVG</sequence>
<name>A0A511JAC2_9CELL</name>
<evidence type="ECO:0000313" key="3">
    <source>
        <dbReference type="Proteomes" id="UP000321720"/>
    </source>
</evidence>
<evidence type="ECO:0000313" key="2">
    <source>
        <dbReference type="EMBL" id="GEL94663.1"/>
    </source>
</evidence>
<dbReference type="OrthoDB" id="3764233at2"/>
<dbReference type="RefSeq" id="WP_146842332.1">
    <property type="nucleotide sequence ID" value="NZ_BJWG01000004.1"/>
</dbReference>
<protein>
    <submittedName>
        <fullName evidence="2">Uncharacterized protein</fullName>
    </submittedName>
</protein>
<keyword evidence="3" id="KW-1185">Reference proteome</keyword>
<accession>A0A511JAC2</accession>
<proteinExistence type="predicted"/>
<evidence type="ECO:0000256" key="1">
    <source>
        <dbReference type="SAM" id="MobiDB-lite"/>
    </source>
</evidence>
<dbReference type="AlphaFoldDB" id="A0A511JAC2"/>
<organism evidence="2 3">
    <name type="scientific">Cellulomonas composti</name>
    <dbReference type="NCBI Taxonomy" id="266130"/>
    <lineage>
        <taxon>Bacteria</taxon>
        <taxon>Bacillati</taxon>
        <taxon>Actinomycetota</taxon>
        <taxon>Actinomycetes</taxon>
        <taxon>Micrococcales</taxon>
        <taxon>Cellulomonadaceae</taxon>
        <taxon>Cellulomonas</taxon>
    </lineage>
</organism>